<evidence type="ECO:0000313" key="1">
    <source>
        <dbReference type="EMBL" id="EER00761.1"/>
    </source>
</evidence>
<dbReference type="GeneID" id="9057297"/>
<protein>
    <submittedName>
        <fullName evidence="1">Uncharacterized protein</fullName>
    </submittedName>
</protein>
<dbReference type="AlphaFoldDB" id="C5LQM6"/>
<name>C5LQM6_PERM5</name>
<evidence type="ECO:0000313" key="2">
    <source>
        <dbReference type="Proteomes" id="UP000007800"/>
    </source>
</evidence>
<keyword evidence="2" id="KW-1185">Reference proteome</keyword>
<dbReference type="Proteomes" id="UP000007800">
    <property type="component" value="Unassembled WGS sequence"/>
</dbReference>
<dbReference type="OrthoDB" id="461141at2759"/>
<organism evidence="2">
    <name type="scientific">Perkinsus marinus (strain ATCC 50983 / TXsc)</name>
    <dbReference type="NCBI Taxonomy" id="423536"/>
    <lineage>
        <taxon>Eukaryota</taxon>
        <taxon>Sar</taxon>
        <taxon>Alveolata</taxon>
        <taxon>Perkinsozoa</taxon>
        <taxon>Perkinsea</taxon>
        <taxon>Perkinsida</taxon>
        <taxon>Perkinsidae</taxon>
        <taxon>Perkinsus</taxon>
    </lineage>
</organism>
<gene>
    <name evidence="1" type="ORF">Pmar_PMAR002825</name>
</gene>
<accession>C5LQM6</accession>
<proteinExistence type="predicted"/>
<reference evidence="1 2" key="1">
    <citation type="submission" date="2008-07" db="EMBL/GenBank/DDBJ databases">
        <authorList>
            <person name="El-Sayed N."/>
            <person name="Caler E."/>
            <person name="Inman J."/>
            <person name="Amedeo P."/>
            <person name="Hass B."/>
            <person name="Wortman J."/>
        </authorList>
    </citation>
    <scope>NUCLEOTIDE SEQUENCE [LARGE SCALE GENOMIC DNA]</scope>
    <source>
        <strain evidence="2">ATCC 50983 / TXsc</strain>
    </source>
</reference>
<dbReference type="InParanoid" id="C5LQM6"/>
<dbReference type="OMA" id="FWLERQP"/>
<dbReference type="EMBL" id="GG684654">
    <property type="protein sequence ID" value="EER00761.1"/>
    <property type="molecule type" value="Genomic_DNA"/>
</dbReference>
<dbReference type="RefSeq" id="XP_002768043.1">
    <property type="nucleotide sequence ID" value="XM_002767997.1"/>
</dbReference>
<sequence>MASAYPVNPRLPLGNTGRQRVRKEISKALRANPELRSLCKSVAPDIKKATKSQLLEMCVITGTLDQAIQISQENAASQALHGAHLRIASNTRGANSAAMADGNSSQTVASTGSSAAVSTSSSLADSGGFGLDALTYPFWLQKQSSKSLVEALADDILKPPESF</sequence>